<accession>A0ABW2UMZ7</accession>
<dbReference type="InterPro" id="IPR040079">
    <property type="entry name" value="Glutathione_S-Trfase"/>
</dbReference>
<dbReference type="InterPro" id="IPR004045">
    <property type="entry name" value="Glutathione_S-Trfase_N"/>
</dbReference>
<dbReference type="PROSITE" id="PS50404">
    <property type="entry name" value="GST_NTER"/>
    <property type="match status" value="1"/>
</dbReference>
<dbReference type="Gene3D" id="3.40.30.10">
    <property type="entry name" value="Glutaredoxin"/>
    <property type="match status" value="1"/>
</dbReference>
<evidence type="ECO:0000313" key="3">
    <source>
        <dbReference type="EMBL" id="MFC7706167.1"/>
    </source>
</evidence>
<dbReference type="InterPro" id="IPR036282">
    <property type="entry name" value="Glutathione-S-Trfase_C_sf"/>
</dbReference>
<dbReference type="Proteomes" id="UP001596516">
    <property type="component" value="Unassembled WGS sequence"/>
</dbReference>
<feature type="domain" description="GST N-terminal" evidence="1">
    <location>
        <begin position="2"/>
        <end position="83"/>
    </location>
</feature>
<name>A0ABW2UMZ7_9RHOB</name>
<protein>
    <submittedName>
        <fullName evidence="3">Glutathione S-transferase family protein</fullName>
    </submittedName>
</protein>
<evidence type="ECO:0000259" key="2">
    <source>
        <dbReference type="PROSITE" id="PS50405"/>
    </source>
</evidence>
<organism evidence="3 4">
    <name type="scientific">Plastorhodobacter daqingensis</name>
    <dbReference type="NCBI Taxonomy" id="1387281"/>
    <lineage>
        <taxon>Bacteria</taxon>
        <taxon>Pseudomonadati</taxon>
        <taxon>Pseudomonadota</taxon>
        <taxon>Alphaproteobacteria</taxon>
        <taxon>Rhodobacterales</taxon>
        <taxon>Paracoccaceae</taxon>
        <taxon>Plastorhodobacter</taxon>
    </lineage>
</organism>
<dbReference type="RefSeq" id="WP_377406710.1">
    <property type="nucleotide sequence ID" value="NZ_JBHTFQ010000014.1"/>
</dbReference>
<dbReference type="PROSITE" id="PS50405">
    <property type="entry name" value="GST_CTER"/>
    <property type="match status" value="1"/>
</dbReference>
<dbReference type="SUPFAM" id="SSF52833">
    <property type="entry name" value="Thioredoxin-like"/>
    <property type="match status" value="1"/>
</dbReference>
<feature type="domain" description="GST C-terminal" evidence="2">
    <location>
        <begin position="88"/>
        <end position="210"/>
    </location>
</feature>
<evidence type="ECO:0000313" key="4">
    <source>
        <dbReference type="Proteomes" id="UP001596516"/>
    </source>
</evidence>
<reference evidence="4" key="1">
    <citation type="journal article" date="2019" name="Int. J. Syst. Evol. Microbiol.">
        <title>The Global Catalogue of Microorganisms (GCM) 10K type strain sequencing project: providing services to taxonomists for standard genome sequencing and annotation.</title>
        <authorList>
            <consortium name="The Broad Institute Genomics Platform"/>
            <consortium name="The Broad Institute Genome Sequencing Center for Infectious Disease"/>
            <person name="Wu L."/>
            <person name="Ma J."/>
        </authorList>
    </citation>
    <scope>NUCLEOTIDE SEQUENCE [LARGE SCALE GENOMIC DNA]</scope>
    <source>
        <strain evidence="4">CGMCC 1.12750</strain>
    </source>
</reference>
<dbReference type="InterPro" id="IPR010987">
    <property type="entry name" value="Glutathione-S-Trfase_C-like"/>
</dbReference>
<dbReference type="Pfam" id="PF02798">
    <property type="entry name" value="GST_N"/>
    <property type="match status" value="1"/>
</dbReference>
<dbReference type="InterPro" id="IPR050983">
    <property type="entry name" value="GST_Omega/HSP26"/>
</dbReference>
<dbReference type="SFLD" id="SFLDG00358">
    <property type="entry name" value="Main_(cytGST)"/>
    <property type="match status" value="1"/>
</dbReference>
<dbReference type="InterPro" id="IPR036249">
    <property type="entry name" value="Thioredoxin-like_sf"/>
</dbReference>
<dbReference type="SFLD" id="SFLDS00019">
    <property type="entry name" value="Glutathione_Transferase_(cytos"/>
    <property type="match status" value="1"/>
</dbReference>
<gene>
    <name evidence="3" type="ORF">ACFQXB_18455</name>
</gene>
<dbReference type="SUPFAM" id="SSF47616">
    <property type="entry name" value="GST C-terminal domain-like"/>
    <property type="match status" value="1"/>
</dbReference>
<dbReference type="Gene3D" id="1.20.1050.10">
    <property type="match status" value="1"/>
</dbReference>
<dbReference type="PANTHER" id="PTHR43968">
    <property type="match status" value="1"/>
</dbReference>
<dbReference type="CDD" id="cd00299">
    <property type="entry name" value="GST_C_family"/>
    <property type="match status" value="1"/>
</dbReference>
<comment type="caution">
    <text evidence="3">The sequence shown here is derived from an EMBL/GenBank/DDBJ whole genome shotgun (WGS) entry which is preliminary data.</text>
</comment>
<dbReference type="PANTHER" id="PTHR43968:SF6">
    <property type="entry name" value="GLUTATHIONE S-TRANSFERASE OMEGA"/>
    <property type="match status" value="1"/>
</dbReference>
<evidence type="ECO:0000259" key="1">
    <source>
        <dbReference type="PROSITE" id="PS50404"/>
    </source>
</evidence>
<keyword evidence="4" id="KW-1185">Reference proteome</keyword>
<sequence length="210" mass="22768">MTNVTLYGFDGSTYVRTIRCILARKSIAYDQVPVNVLAGETRQPEHLARHPFGKVPVLDIDGMRLRETETIARYLEVRNPDPAMWPADPKRRAKADETAALIANYGYGAIIGFVAYHLFPDLVGGKNEDARRQNVDAAVRLAGLVIENRGGSLWLAGDAPGYADYLLGPLVAYATMTEDGGALMAVPGMSDWWTQLAADAAFTATAPNLG</sequence>
<dbReference type="EMBL" id="JBHTFQ010000014">
    <property type="protein sequence ID" value="MFC7706167.1"/>
    <property type="molecule type" value="Genomic_DNA"/>
</dbReference>
<proteinExistence type="predicted"/>